<dbReference type="InterPro" id="IPR008780">
    <property type="entry name" value="Plasmodium_Vir"/>
</dbReference>
<dbReference type="AlphaFoldDB" id="A0A1A8X7R8"/>
<dbReference type="EMBL" id="FLQV01001827">
    <property type="protein sequence ID" value="SBT00290.1"/>
    <property type="molecule type" value="Genomic_DNA"/>
</dbReference>
<evidence type="ECO:0000313" key="2">
    <source>
        <dbReference type="Proteomes" id="UP000078546"/>
    </source>
</evidence>
<reference evidence="2" key="1">
    <citation type="submission" date="2016-05" db="EMBL/GenBank/DDBJ databases">
        <authorList>
            <person name="Naeem Raeece"/>
        </authorList>
    </citation>
    <scope>NUCLEOTIDE SEQUENCE [LARGE SCALE GENOMIC DNA]</scope>
</reference>
<accession>A0A1A8X7R8</accession>
<name>A0A1A8X7R8_PLAOA</name>
<organism evidence="1 2">
    <name type="scientific">Plasmodium ovale curtisi</name>
    <dbReference type="NCBI Taxonomy" id="864141"/>
    <lineage>
        <taxon>Eukaryota</taxon>
        <taxon>Sar</taxon>
        <taxon>Alveolata</taxon>
        <taxon>Apicomplexa</taxon>
        <taxon>Aconoidasida</taxon>
        <taxon>Haemosporida</taxon>
        <taxon>Plasmodiidae</taxon>
        <taxon>Plasmodium</taxon>
        <taxon>Plasmodium (Plasmodium)</taxon>
    </lineage>
</organism>
<proteinExistence type="predicted"/>
<evidence type="ECO:0000313" key="1">
    <source>
        <dbReference type="EMBL" id="SBT00290.1"/>
    </source>
</evidence>
<dbReference type="Pfam" id="PF05795">
    <property type="entry name" value="Plasmodium_Vir"/>
    <property type="match status" value="1"/>
</dbReference>
<protein>
    <submittedName>
        <fullName evidence="1">PIR Superfamily Protein</fullName>
    </submittedName>
</protein>
<sequence length="171" mass="21035">MFLSHRYENYLSHKDYNDYKSKLTNFRPHYNHVTDNSCFSVVNEGITEYSNISEHFKKLQQYLDYYRTKMNECKSNKCCIYINYWLNDQVRNNHSSLNISHFDFYTKYMACYGPKNNNFCESYIYLMQEEFKFMKELYDLYDAYDDYIPLKKIRILLTYKLKILLKNIIKL</sequence>
<gene>
    <name evidence="1" type="ORF">POVCU1_058960</name>
</gene>
<dbReference type="Proteomes" id="UP000078546">
    <property type="component" value="Unassembled WGS sequence"/>
</dbReference>